<dbReference type="InterPro" id="IPR011993">
    <property type="entry name" value="PH-like_dom_sf"/>
</dbReference>
<dbReference type="GO" id="GO:0005886">
    <property type="term" value="C:plasma membrane"/>
    <property type="evidence" value="ECO:0007669"/>
    <property type="project" value="TreeGrafter"/>
</dbReference>
<sequence>QGSSLLFMPNVLKVYLENGQTKAFRFERSTTVKDIVLTLQEKLSIRSIAHFALVLEEQYNLAKIHLLHEEELIAQVVQKRDSHDYRCLFRVCFVPRDPLDLLQEDPVAFEYLYLQSCSDVLQERFAVEMKCSVALRLAALHIQERIYTCAQPQKVSLKYIERDWGIENFISPTLLRNMRGKDIKKAISYHLKRNQVLLDPRQKHMLTAAQVRLSYLQILGELKMYSGKIFNATMMLQDRESYVALLVGAKYGVSQIINSKLNIITSLAEFPSISRVELSEESERVSTVKIYLQDLKLLTLLLESNSAKDLVCLIVGYYRLFVDANVSIFTWGEKKQQLHRVSAEEGYESRACSDSEDSWDLDSSSERRMDTAVACGGAEGQGEPCSPGGSSAEPPAGAGDPRDGGDNATDSASEASDSANTESRGFKTSGSSDSMDALEEDELEACSSSRPELFHFYTPTVQEMSSADRSFVPVCAAGSPGGAGAGDYFCFLQVPPAEQVGSGGSPSGQGAEASTLEARLSEADTTGYYSLCYSTSPAGSAQGSGAGPRHGASAQEGRSTGDSDLVLRPPPGFSDSSSEEEFYDAADRLSPPDTLAENSSCIPKRLRCYSLGENLSMTEKRGQEKVLTYTKSLRKRRSFLKTDYTSQVSFPAALPGSPKCCCSWPPTQPSTEDTRKDPEIRLPVATQAQRDTNGTDPCSDLMDMEPDTTETKSVMAWLASSISDIHHPGDQCGDEDSSLQPQCAPLLSLEPLPRGQNEAAQESSPMETDPGCLSKESFVPTGGWQTQGAQEEGSEVVATQHKASVVPSAVVCPSDKLLLLPPAPGPSTASPHDLAQDQGPLPVSVEPSLVPCQESKADGQSCIIGEGCADGQCRADGQCYANSSSEGAMSWARSRQVVNGETLRKVHKGHSGFPDAAQLLADCGSVSGVLTRLSWLSFRVRTGPVSCSLLQDRVDDPQPAQAAGLRKDPCLAPSAGLSISSIPVPLGKGAGDHGAEKHPLLCFSPEEGEQSPPPPIPARPLGCSLAPRGLDSCGCRLPYISCFPQPHNQGEYETSPPQFPGPLTTPPSSSCSLPRTPGSSFPLSIAGDVAGQDPHIRVLGQLKDQAWMSPADFPRFLAYTVELQEVVGKLCGNEATHLHDQCAEQGAESKGALGWASQDLLSSCQALLSTEQPLTEVQCALRATFDRLVHLAVTCFQVTHCQQCRQRQQELGAALGDVVGTYQQLVQALHQQLHGQVCPELGTKLLARQHTALSAAIFCLLQQFRASP</sequence>
<protein>
    <submittedName>
        <fullName evidence="3">FRPD1 protein</fullName>
    </submittedName>
</protein>
<dbReference type="SUPFAM" id="SSF54236">
    <property type="entry name" value="Ubiquitin-like"/>
    <property type="match status" value="1"/>
</dbReference>
<dbReference type="Proteomes" id="UP000532437">
    <property type="component" value="Unassembled WGS sequence"/>
</dbReference>
<feature type="domain" description="FERM" evidence="2">
    <location>
        <begin position="10"/>
        <end position="325"/>
    </location>
</feature>
<dbReference type="PANTHER" id="PTHR46221">
    <property type="entry name" value="FERM AND PDZ DOMAIN-CONTAINING PROTEIN FAMILY MEMBER"/>
    <property type="match status" value="1"/>
</dbReference>
<comment type="caution">
    <text evidence="3">The sequence shown here is derived from an EMBL/GenBank/DDBJ whole genome shotgun (WGS) entry which is preliminary data.</text>
</comment>
<dbReference type="SUPFAM" id="SSF47031">
    <property type="entry name" value="Second domain of FERM"/>
    <property type="match status" value="1"/>
</dbReference>
<gene>
    <name evidence="3" type="primary">Frmpd1</name>
    <name evidence="3" type="ORF">ERYMCC_R02904</name>
</gene>
<dbReference type="InterPro" id="IPR035963">
    <property type="entry name" value="FERM_2"/>
</dbReference>
<feature type="region of interest" description="Disordered" evidence="1">
    <location>
        <begin position="540"/>
        <end position="598"/>
    </location>
</feature>
<dbReference type="CDD" id="cd14473">
    <property type="entry name" value="FERM_B-lobe"/>
    <property type="match status" value="1"/>
</dbReference>
<feature type="non-terminal residue" evidence="3">
    <location>
        <position position="1268"/>
    </location>
</feature>
<dbReference type="Pfam" id="PF21989">
    <property type="entry name" value="RA_2"/>
    <property type="match status" value="1"/>
</dbReference>
<dbReference type="SMART" id="SM00295">
    <property type="entry name" value="B41"/>
    <property type="match status" value="1"/>
</dbReference>
<organism evidence="3 4">
    <name type="scientific">Erythrocercus mccallii</name>
    <dbReference type="NCBI Taxonomy" id="107208"/>
    <lineage>
        <taxon>Eukaryota</taxon>
        <taxon>Metazoa</taxon>
        <taxon>Chordata</taxon>
        <taxon>Craniata</taxon>
        <taxon>Vertebrata</taxon>
        <taxon>Euteleostomi</taxon>
        <taxon>Archelosauria</taxon>
        <taxon>Archosauria</taxon>
        <taxon>Dinosauria</taxon>
        <taxon>Saurischia</taxon>
        <taxon>Theropoda</taxon>
        <taxon>Coelurosauria</taxon>
        <taxon>Aves</taxon>
        <taxon>Neognathae</taxon>
        <taxon>Neoaves</taxon>
        <taxon>Telluraves</taxon>
        <taxon>Australaves</taxon>
        <taxon>Passeriformes</taxon>
        <taxon>Corvoidea</taxon>
        <taxon>Dicruridae</taxon>
        <taxon>Erythrocercus</taxon>
    </lineage>
</organism>
<dbReference type="Gene3D" id="3.10.20.90">
    <property type="entry name" value="Phosphatidylinositol 3-kinase Catalytic Subunit, Chain A, domain 1"/>
    <property type="match status" value="1"/>
</dbReference>
<feature type="region of interest" description="Disordered" evidence="1">
    <location>
        <begin position="344"/>
        <end position="445"/>
    </location>
</feature>
<feature type="compositionally biased region" description="Basic and acidic residues" evidence="1">
    <location>
        <begin position="344"/>
        <end position="353"/>
    </location>
</feature>
<dbReference type="Gene3D" id="1.20.80.10">
    <property type="match status" value="1"/>
</dbReference>
<feature type="non-terminal residue" evidence="3">
    <location>
        <position position="1"/>
    </location>
</feature>
<dbReference type="PANTHER" id="PTHR46221:SF2">
    <property type="entry name" value="FERM AND PDZ DOMAIN-CONTAINING PROTEIN 1"/>
    <property type="match status" value="1"/>
</dbReference>
<evidence type="ECO:0000256" key="1">
    <source>
        <dbReference type="SAM" id="MobiDB-lite"/>
    </source>
</evidence>
<feature type="compositionally biased region" description="Low complexity" evidence="1">
    <location>
        <begin position="382"/>
        <end position="399"/>
    </location>
</feature>
<dbReference type="GO" id="GO:0005938">
    <property type="term" value="C:cell cortex"/>
    <property type="evidence" value="ECO:0007669"/>
    <property type="project" value="TreeGrafter"/>
</dbReference>
<feature type="compositionally biased region" description="Low complexity" evidence="1">
    <location>
        <begin position="406"/>
        <end position="423"/>
    </location>
</feature>
<dbReference type="FunFam" id="2.30.29.30:FF:000066">
    <property type="entry name" value="FERM and PDZ domain-containing protein 4"/>
    <property type="match status" value="1"/>
</dbReference>
<dbReference type="PROSITE" id="PS50057">
    <property type="entry name" value="FERM_3"/>
    <property type="match status" value="1"/>
</dbReference>
<dbReference type="InterPro" id="IPR029071">
    <property type="entry name" value="Ubiquitin-like_domsf"/>
</dbReference>
<dbReference type="FunFam" id="3.10.20.90:FF:000203">
    <property type="entry name" value="FERM and PDZ domain containing 1"/>
    <property type="match status" value="1"/>
</dbReference>
<dbReference type="SUPFAM" id="SSF50729">
    <property type="entry name" value="PH domain-like"/>
    <property type="match status" value="1"/>
</dbReference>
<dbReference type="InterPro" id="IPR019749">
    <property type="entry name" value="Band_41_domain"/>
</dbReference>
<feature type="region of interest" description="Disordered" evidence="1">
    <location>
        <begin position="755"/>
        <end position="796"/>
    </location>
</feature>
<dbReference type="InterPro" id="IPR014352">
    <property type="entry name" value="FERM/acyl-CoA-bd_prot_sf"/>
</dbReference>
<evidence type="ECO:0000313" key="4">
    <source>
        <dbReference type="Proteomes" id="UP000532437"/>
    </source>
</evidence>
<reference evidence="3 4" key="1">
    <citation type="submission" date="2019-09" db="EMBL/GenBank/DDBJ databases">
        <title>Bird 10,000 Genomes (B10K) Project - Family phase.</title>
        <authorList>
            <person name="Zhang G."/>
        </authorList>
    </citation>
    <scope>NUCLEOTIDE SEQUENCE [LARGE SCALE GENOMIC DNA]</scope>
    <source>
        <strain evidence="3">B10K-DU-002-60</strain>
        <tissue evidence="3">Muscle</tissue>
    </source>
</reference>
<accession>A0A7K5Q5V5</accession>
<dbReference type="Gene3D" id="2.30.29.30">
    <property type="entry name" value="Pleckstrin-homology domain (PH domain)/Phosphotyrosine-binding domain (PTB)"/>
    <property type="match status" value="1"/>
</dbReference>
<proteinExistence type="predicted"/>
<dbReference type="AlphaFoldDB" id="A0A7K5Q5V5"/>
<dbReference type="EMBL" id="VZRG01005711">
    <property type="protein sequence ID" value="NWT62753.1"/>
    <property type="molecule type" value="Genomic_DNA"/>
</dbReference>
<evidence type="ECO:0000259" key="2">
    <source>
        <dbReference type="PROSITE" id="PS50057"/>
    </source>
</evidence>
<dbReference type="CDD" id="cd17168">
    <property type="entry name" value="FERM_F1_FRMPD1"/>
    <property type="match status" value="1"/>
</dbReference>
<dbReference type="InterPro" id="IPR000299">
    <property type="entry name" value="FERM_domain"/>
</dbReference>
<feature type="region of interest" description="Disordered" evidence="1">
    <location>
        <begin position="1050"/>
        <end position="1074"/>
    </location>
</feature>
<dbReference type="InterPro" id="IPR019748">
    <property type="entry name" value="FERM_central"/>
</dbReference>
<dbReference type="FunFam" id="1.20.80.10:FF:000009">
    <property type="entry name" value="FERM and PDZ domain containing 4"/>
    <property type="match status" value="1"/>
</dbReference>
<evidence type="ECO:0000313" key="3">
    <source>
        <dbReference type="EMBL" id="NWT62753.1"/>
    </source>
</evidence>
<dbReference type="Pfam" id="PF00373">
    <property type="entry name" value="FERM_M"/>
    <property type="match status" value="1"/>
</dbReference>
<keyword evidence="4" id="KW-1185">Reference proteome</keyword>
<name>A0A7K5Q5V5_9CORV</name>